<comment type="subcellular location">
    <subcellularLocation>
        <location evidence="1">Cell envelope</location>
    </subcellularLocation>
</comment>
<evidence type="ECO:0000313" key="7">
    <source>
        <dbReference type="EMBL" id="ALA68218.1"/>
    </source>
</evidence>
<dbReference type="RefSeq" id="WP_082313403.1">
    <property type="nucleotide sequence ID" value="NZ_CP006841.1"/>
</dbReference>
<dbReference type="SUPFAM" id="SSF53807">
    <property type="entry name" value="Helical backbone' metal receptor"/>
    <property type="match status" value="1"/>
</dbReference>
<keyword evidence="3" id="KW-0813">Transport</keyword>
<dbReference type="Gene3D" id="3.40.50.1980">
    <property type="entry name" value="Nitrogenase molybdenum iron protein domain"/>
    <property type="match status" value="2"/>
</dbReference>
<evidence type="ECO:0000256" key="2">
    <source>
        <dbReference type="ARBA" id="ARBA00008814"/>
    </source>
</evidence>
<feature type="domain" description="Fe/B12 periplasmic-binding" evidence="6">
    <location>
        <begin position="96"/>
        <end position="384"/>
    </location>
</feature>
<dbReference type="OrthoDB" id="1846031at2"/>
<organism evidence="7 8">
    <name type="scientific">Corynebacterium lactis RW2-5</name>
    <dbReference type="NCBI Taxonomy" id="1408189"/>
    <lineage>
        <taxon>Bacteria</taxon>
        <taxon>Bacillati</taxon>
        <taxon>Actinomycetota</taxon>
        <taxon>Actinomycetes</taxon>
        <taxon>Mycobacteriales</taxon>
        <taxon>Corynebacteriaceae</taxon>
        <taxon>Corynebacterium</taxon>
    </lineage>
</organism>
<dbReference type="PANTHER" id="PTHR30532:SF24">
    <property type="entry name" value="FERRIC ENTEROBACTIN-BINDING PERIPLASMIC PROTEIN FEPB"/>
    <property type="match status" value="1"/>
</dbReference>
<dbReference type="PATRIC" id="fig|1408189.4.peg.2347"/>
<dbReference type="Proteomes" id="UP000058446">
    <property type="component" value="Chromosome"/>
</dbReference>
<protein>
    <submittedName>
        <fullName evidence="7">ABC transporter substrate-binding protein</fullName>
    </submittedName>
</protein>
<evidence type="ECO:0000259" key="6">
    <source>
        <dbReference type="PROSITE" id="PS50983"/>
    </source>
</evidence>
<dbReference type="PROSITE" id="PS50983">
    <property type="entry name" value="FE_B12_PBP"/>
    <property type="match status" value="1"/>
</dbReference>
<evidence type="ECO:0000256" key="5">
    <source>
        <dbReference type="SAM" id="MobiDB-lite"/>
    </source>
</evidence>
<dbReference type="GO" id="GO:1901678">
    <property type="term" value="P:iron coordination entity transport"/>
    <property type="evidence" value="ECO:0007669"/>
    <property type="project" value="UniProtKB-ARBA"/>
</dbReference>
<gene>
    <name evidence="7" type="ORF">CLAC_11630</name>
</gene>
<dbReference type="Pfam" id="PF01497">
    <property type="entry name" value="Peripla_BP_2"/>
    <property type="match status" value="1"/>
</dbReference>
<feature type="compositionally biased region" description="Basic and acidic residues" evidence="5">
    <location>
        <begin position="1"/>
        <end position="12"/>
    </location>
</feature>
<accession>A0A0K2H2N7</accession>
<reference evidence="7 8" key="1">
    <citation type="submission" date="2013-10" db="EMBL/GenBank/DDBJ databases">
        <title>Complete genome sequence of Corynebacterium lactis DSM 45799(T), isolated from raw cow milk.</title>
        <authorList>
            <person name="Ruckert C."/>
            <person name="Albersmeier A."/>
            <person name="Lipski A."/>
            <person name="Kalinowski J."/>
        </authorList>
    </citation>
    <scope>NUCLEOTIDE SEQUENCE [LARGE SCALE GENOMIC DNA]</scope>
    <source>
        <strain evidence="7 8">RW2-5</strain>
    </source>
</reference>
<dbReference type="GO" id="GO:0030288">
    <property type="term" value="C:outer membrane-bounded periplasmic space"/>
    <property type="evidence" value="ECO:0007669"/>
    <property type="project" value="TreeGrafter"/>
</dbReference>
<evidence type="ECO:0000256" key="1">
    <source>
        <dbReference type="ARBA" id="ARBA00004196"/>
    </source>
</evidence>
<dbReference type="KEGG" id="clw:CLAC_11630"/>
<keyword evidence="4" id="KW-0732">Signal</keyword>
<dbReference type="PANTHER" id="PTHR30532">
    <property type="entry name" value="IRON III DICITRATE-BINDING PERIPLASMIC PROTEIN"/>
    <property type="match status" value="1"/>
</dbReference>
<comment type="similarity">
    <text evidence="2">Belongs to the bacterial solute-binding protein 8 family.</text>
</comment>
<feature type="region of interest" description="Disordered" evidence="5">
    <location>
        <begin position="1"/>
        <end position="26"/>
    </location>
</feature>
<evidence type="ECO:0000256" key="4">
    <source>
        <dbReference type="ARBA" id="ARBA00022729"/>
    </source>
</evidence>
<proteinExistence type="inferred from homology"/>
<dbReference type="InterPro" id="IPR051313">
    <property type="entry name" value="Bact_iron-sidero_bind"/>
</dbReference>
<dbReference type="AlphaFoldDB" id="A0A0K2H2N7"/>
<keyword evidence="8" id="KW-1185">Reference proteome</keyword>
<dbReference type="CDD" id="cd01146">
    <property type="entry name" value="FhuD"/>
    <property type="match status" value="1"/>
</dbReference>
<name>A0A0K2H2N7_9CORY</name>
<sequence length="386" mass="40821">MHRESATPRETTKTTSNHTVRTTHTAARATATRALLATAIAGSLALGLAACTSTDTNGANNAASGTSTSADDSNAAFPVTIKHAFGETTINQAPQRVATVGWANHEVPLALGVVPVGMSKATFGDDNDNGILPWVEDKLKELGADSGEKKPAIFDETDGIPFEQVAETKPDVILASYSGITQEDYDTLSKIAPVVAYPSTAWGTSLKDMITMNSKALGKDSEGEKLVADLDNKTADALDAHPELKGKKVLFTAFGGSTDPSKLGFYSTKDPRMGFLVDHGLAAPELVARESERSDQFWIEASTEKPEQFADVDVLLAYSSGKPDDDKKKLADMQADPLLKKVPAIAKGKVVFLENGPLGAAANPSPLGITWGIDRYFGEIAKALKS</sequence>
<dbReference type="STRING" id="1408189.CLAC_11630"/>
<evidence type="ECO:0000256" key="3">
    <source>
        <dbReference type="ARBA" id="ARBA00022448"/>
    </source>
</evidence>
<dbReference type="InterPro" id="IPR002491">
    <property type="entry name" value="ABC_transptr_periplasmic_BD"/>
</dbReference>
<dbReference type="EMBL" id="CP006841">
    <property type="protein sequence ID" value="ALA68218.1"/>
    <property type="molecule type" value="Genomic_DNA"/>
</dbReference>
<evidence type="ECO:0000313" key="8">
    <source>
        <dbReference type="Proteomes" id="UP000058446"/>
    </source>
</evidence>
<feature type="compositionally biased region" description="Low complexity" evidence="5">
    <location>
        <begin position="13"/>
        <end position="26"/>
    </location>
</feature>